<dbReference type="AlphaFoldDB" id="A0A4U1FAU2"/>
<protein>
    <submittedName>
        <fullName evidence="2">Uncharacterized protein</fullName>
    </submittedName>
</protein>
<gene>
    <name evidence="2" type="ORF">EI555_014094</name>
</gene>
<proteinExistence type="predicted"/>
<reference evidence="3" key="1">
    <citation type="journal article" date="2019" name="IScience">
        <title>Narwhal Genome Reveals Long-Term Low Genetic Diversity despite Current Large Abundance Size.</title>
        <authorList>
            <person name="Westbury M.V."/>
            <person name="Petersen B."/>
            <person name="Garde E."/>
            <person name="Heide-Jorgensen M.P."/>
            <person name="Lorenzen E.D."/>
        </authorList>
    </citation>
    <scope>NUCLEOTIDE SEQUENCE [LARGE SCALE GENOMIC DNA]</scope>
</reference>
<dbReference type="Gene3D" id="6.10.140.1730">
    <property type="match status" value="1"/>
</dbReference>
<feature type="region of interest" description="Disordered" evidence="1">
    <location>
        <begin position="168"/>
        <end position="192"/>
    </location>
</feature>
<sequence>MNTFWMQQKTPLHAVPSTLDTALMPTADFRQYLAGTGCGRFDKEAGTCRHPACREQQWRRNRQHQKARVRKRRNSNCYMTEHTRPSPSLRTYTDGYMAVWLYIECNWQGAASNKGNQLTSRLPPVSTSLPSAVKLIDTIPNGKSYMEMFPKYLLQFCDCDRTTSDKNSSLRMMWPTPSKAPARGGTKRLTQSVKPRRRVIPRKAHPAYILDQKTQTVLSITLNSPGFTYITLTKHEPNVIFHLQKKFSLCGIPFQWSSRSFSFLLALDVSSPEPLSIDILNAPLPFSNIACDVLSVDRKKITPMLNTTLPILFEHPNGNSQRWSSTGSDCVQWAVKDFRTGKKNKFTQGNSIIYRIMNLVSLNLICQSVVRLLHIRCTWKIKLNTCLLSIVCNTAMTRGQGVDPKLLRNMHFAKKHNKKGLKKVQDNNAKAMSAHVEAIKALIKPKIPKASSCKLS</sequence>
<evidence type="ECO:0000313" key="3">
    <source>
        <dbReference type="Proteomes" id="UP000308365"/>
    </source>
</evidence>
<dbReference type="Proteomes" id="UP000308365">
    <property type="component" value="Unassembled WGS sequence"/>
</dbReference>
<organism evidence="2 3">
    <name type="scientific">Monodon monoceros</name>
    <name type="common">Narwhal</name>
    <name type="synonym">Ceratodon monodon</name>
    <dbReference type="NCBI Taxonomy" id="40151"/>
    <lineage>
        <taxon>Eukaryota</taxon>
        <taxon>Metazoa</taxon>
        <taxon>Chordata</taxon>
        <taxon>Craniata</taxon>
        <taxon>Vertebrata</taxon>
        <taxon>Euteleostomi</taxon>
        <taxon>Mammalia</taxon>
        <taxon>Eutheria</taxon>
        <taxon>Laurasiatheria</taxon>
        <taxon>Artiodactyla</taxon>
        <taxon>Whippomorpha</taxon>
        <taxon>Cetacea</taxon>
        <taxon>Odontoceti</taxon>
        <taxon>Monodontidae</taxon>
        <taxon>Monodon</taxon>
    </lineage>
</organism>
<accession>A0A4U1FAU2</accession>
<evidence type="ECO:0000256" key="1">
    <source>
        <dbReference type="SAM" id="MobiDB-lite"/>
    </source>
</evidence>
<evidence type="ECO:0000313" key="2">
    <source>
        <dbReference type="EMBL" id="TKC46604.1"/>
    </source>
</evidence>
<comment type="caution">
    <text evidence="2">The sequence shown here is derived from an EMBL/GenBank/DDBJ whole genome shotgun (WGS) entry which is preliminary data.</text>
</comment>
<name>A0A4U1FAU2_MONMO</name>
<dbReference type="EMBL" id="RWIC01000257">
    <property type="protein sequence ID" value="TKC46604.1"/>
    <property type="molecule type" value="Genomic_DNA"/>
</dbReference>